<dbReference type="AlphaFoldDB" id="A0AA88VBM7"/>
<dbReference type="Pfam" id="PF07727">
    <property type="entry name" value="RVT_2"/>
    <property type="match status" value="1"/>
</dbReference>
<accession>A0AA88VBM7</accession>
<proteinExistence type="predicted"/>
<feature type="domain" description="Reverse transcriptase Ty1/copia-type" evidence="1">
    <location>
        <begin position="9"/>
        <end position="90"/>
    </location>
</feature>
<dbReference type="PANTHER" id="PTHR11439">
    <property type="entry name" value="GAG-POL-RELATED RETROTRANSPOSON"/>
    <property type="match status" value="1"/>
</dbReference>
<gene>
    <name evidence="2" type="ORF">RJ639_019512</name>
</gene>
<protein>
    <recommendedName>
        <fullName evidence="1">Reverse transcriptase Ty1/copia-type domain-containing protein</fullName>
    </recommendedName>
</protein>
<keyword evidence="3" id="KW-1185">Reference proteome</keyword>
<organism evidence="2 3">
    <name type="scientific">Escallonia herrerae</name>
    <dbReference type="NCBI Taxonomy" id="1293975"/>
    <lineage>
        <taxon>Eukaryota</taxon>
        <taxon>Viridiplantae</taxon>
        <taxon>Streptophyta</taxon>
        <taxon>Embryophyta</taxon>
        <taxon>Tracheophyta</taxon>
        <taxon>Spermatophyta</taxon>
        <taxon>Magnoliopsida</taxon>
        <taxon>eudicotyledons</taxon>
        <taxon>Gunneridae</taxon>
        <taxon>Pentapetalae</taxon>
        <taxon>asterids</taxon>
        <taxon>campanulids</taxon>
        <taxon>Escalloniales</taxon>
        <taxon>Escalloniaceae</taxon>
        <taxon>Escallonia</taxon>
    </lineage>
</organism>
<dbReference type="PANTHER" id="PTHR11439:SF511">
    <property type="match status" value="1"/>
</dbReference>
<feature type="non-terminal residue" evidence="2">
    <location>
        <position position="1"/>
    </location>
</feature>
<dbReference type="InterPro" id="IPR013103">
    <property type="entry name" value="RVT_2"/>
</dbReference>
<sequence length="161" mass="18511">MKIPQGSFLTVLIYVNDVIVTETDSAKIYWLKHYLDTKFHIKDLDKLKYFLGIEVARSSDDVVLSQQKYVLDILTECGLTGCKPSSSPMAKQYQLDLNSGELCGDPGQYRRLIGRLLYLTITRSDISYAVHILSQFMHKPRRPYYDAAIRILRYLKSLPGQ</sequence>
<evidence type="ECO:0000259" key="1">
    <source>
        <dbReference type="Pfam" id="PF07727"/>
    </source>
</evidence>
<comment type="caution">
    <text evidence="2">The sequence shown here is derived from an EMBL/GenBank/DDBJ whole genome shotgun (WGS) entry which is preliminary data.</text>
</comment>
<dbReference type="InterPro" id="IPR043502">
    <property type="entry name" value="DNA/RNA_pol_sf"/>
</dbReference>
<evidence type="ECO:0000313" key="3">
    <source>
        <dbReference type="Proteomes" id="UP001188597"/>
    </source>
</evidence>
<name>A0AA88VBM7_9ASTE</name>
<evidence type="ECO:0000313" key="2">
    <source>
        <dbReference type="EMBL" id="KAK3004055.1"/>
    </source>
</evidence>
<reference evidence="2" key="1">
    <citation type="submission" date="2022-12" db="EMBL/GenBank/DDBJ databases">
        <title>Draft genome assemblies for two species of Escallonia (Escalloniales).</title>
        <authorList>
            <person name="Chanderbali A."/>
            <person name="Dervinis C."/>
            <person name="Anghel I."/>
            <person name="Soltis D."/>
            <person name="Soltis P."/>
            <person name="Zapata F."/>
        </authorList>
    </citation>
    <scope>NUCLEOTIDE SEQUENCE</scope>
    <source>
        <strain evidence="2">UCBG64.0493</strain>
        <tissue evidence="2">Leaf</tissue>
    </source>
</reference>
<dbReference type="SUPFAM" id="SSF56672">
    <property type="entry name" value="DNA/RNA polymerases"/>
    <property type="match status" value="1"/>
</dbReference>
<dbReference type="EMBL" id="JAVXUP010002320">
    <property type="protein sequence ID" value="KAK3004055.1"/>
    <property type="molecule type" value="Genomic_DNA"/>
</dbReference>
<dbReference type="Proteomes" id="UP001188597">
    <property type="component" value="Unassembled WGS sequence"/>
</dbReference>